<dbReference type="Gene3D" id="2.115.10.20">
    <property type="entry name" value="Glycosyl hydrolase domain, family 43"/>
    <property type="match status" value="1"/>
</dbReference>
<evidence type="ECO:0000256" key="8">
    <source>
        <dbReference type="RuleBase" id="RU362110"/>
    </source>
</evidence>
<evidence type="ECO:0000259" key="10">
    <source>
        <dbReference type="Pfam" id="PF00251"/>
    </source>
</evidence>
<dbReference type="InterPro" id="IPR018053">
    <property type="entry name" value="Glyco_hydro_32_AS"/>
</dbReference>
<dbReference type="EC" id="3.2.1.26" evidence="3 8"/>
<organism evidence="12 13">
    <name type="scientific">Streptococcus ratti</name>
    <dbReference type="NCBI Taxonomy" id="1341"/>
    <lineage>
        <taxon>Bacteria</taxon>
        <taxon>Bacillati</taxon>
        <taxon>Bacillota</taxon>
        <taxon>Bacilli</taxon>
        <taxon>Lactobacillales</taxon>
        <taxon>Streptococcaceae</taxon>
        <taxon>Streptococcus</taxon>
    </lineage>
</organism>
<keyword evidence="9" id="KW-0963">Cytoplasm</keyword>
<comment type="pathway">
    <text evidence="1 9">Glycan biosynthesis; sucrose metabolism.</text>
</comment>
<dbReference type="InterPro" id="IPR023296">
    <property type="entry name" value="Glyco_hydro_beta-prop_sf"/>
</dbReference>
<keyword evidence="6 8" id="KW-0326">Glycosidase</keyword>
<feature type="domain" description="Glycosyl hydrolase family 32 C-terminal" evidence="11">
    <location>
        <begin position="392"/>
        <end position="431"/>
    </location>
</feature>
<dbReference type="InterPro" id="IPR001362">
    <property type="entry name" value="Glyco_hydro_32"/>
</dbReference>
<dbReference type="InterPro" id="IPR013320">
    <property type="entry name" value="ConA-like_dom_sf"/>
</dbReference>
<accession>A0A7X9LCR4</accession>
<dbReference type="PROSITE" id="PS00609">
    <property type="entry name" value="GLYCOSYL_HYDROL_F32"/>
    <property type="match status" value="1"/>
</dbReference>
<dbReference type="GO" id="GO:0005737">
    <property type="term" value="C:cytoplasm"/>
    <property type="evidence" value="ECO:0007669"/>
    <property type="project" value="UniProtKB-SubCell"/>
</dbReference>
<name>A0A7X9LCR4_STRRT</name>
<comment type="function">
    <text evidence="9">Enables the bacterium to metabolize sucrose as a sole carbon source.</text>
</comment>
<dbReference type="Pfam" id="PF00251">
    <property type="entry name" value="Glyco_hydro_32N"/>
    <property type="match status" value="1"/>
</dbReference>
<reference evidence="12 13" key="1">
    <citation type="submission" date="2020-04" db="EMBL/GenBank/DDBJ databases">
        <title>MicrobeNet Type strains.</title>
        <authorList>
            <person name="Nicholson A.C."/>
        </authorList>
    </citation>
    <scope>NUCLEOTIDE SEQUENCE [LARGE SCALE GENOMIC DNA]</scope>
    <source>
        <strain evidence="12 13">DSM 22768</strain>
    </source>
</reference>
<keyword evidence="9" id="KW-0119">Carbohydrate metabolism</keyword>
<evidence type="ECO:0000256" key="7">
    <source>
        <dbReference type="ARBA" id="ARBA00033367"/>
    </source>
</evidence>
<gene>
    <name evidence="12" type="ORF">HHO37_01655</name>
</gene>
<dbReference type="InterPro" id="IPR013189">
    <property type="entry name" value="Glyco_hydro_32_C"/>
</dbReference>
<dbReference type="AlphaFoldDB" id="A0A7X9LCR4"/>
<dbReference type="SUPFAM" id="SSF49899">
    <property type="entry name" value="Concanavalin A-like lectins/glucanases"/>
    <property type="match status" value="1"/>
</dbReference>
<dbReference type="InterPro" id="IPR013148">
    <property type="entry name" value="Glyco_hydro_32_N"/>
</dbReference>
<protein>
    <recommendedName>
        <fullName evidence="4 8">Sucrose-6-phosphate hydrolase</fullName>
        <ecNumber evidence="3 8">3.2.1.26</ecNumber>
    </recommendedName>
    <alternativeName>
        <fullName evidence="7 9">Invertase</fullName>
    </alternativeName>
</protein>
<evidence type="ECO:0000259" key="11">
    <source>
        <dbReference type="Pfam" id="PF08244"/>
    </source>
</evidence>
<evidence type="ECO:0000256" key="4">
    <source>
        <dbReference type="ARBA" id="ARBA00019623"/>
    </source>
</evidence>
<dbReference type="NCBIfam" id="TIGR01322">
    <property type="entry name" value="scrB_fam"/>
    <property type="match status" value="1"/>
</dbReference>
<dbReference type="CDD" id="cd18623">
    <property type="entry name" value="GH32_ScrB-like"/>
    <property type="match status" value="1"/>
</dbReference>
<evidence type="ECO:0000256" key="9">
    <source>
        <dbReference type="RuleBase" id="RU365015"/>
    </source>
</evidence>
<sequence>MENLYKNHFHLEPPRGLLNDPNGLSFFQGNYYVFHQWNRFDLNHNYKEWGLFISKDLVHWEHQGSTLVPDRDKDLSGVYSGSALVVDDELCLFYTGNSKIDGKRRSLQCLATSNDGQTFQKLKEAVKTPSLYTEHHRDPKVWRDKDGYQMLVGAQTKEGVGAIASYQSSDCRDWQHQGLFFSSDDLNQMAECPDYFELDGESVLLVCPQKRDLIRDEDISSYSAYYIGSVKDKVFHPQTDIQSMDAGFDFYAPQTFLDPKGRRMMWAWMSRMSSQEEASCPTRAFGYLHCMTMPRELRMIEGKLYQLPLEEVLQKRKVLARCKDKNHILQEVGAPSVLDIAWTEVPSTFEIPLFHRNVSLVYEGKHLVLSRKSWVDQKIDTKSIRIEEIRGMQIFIDHSAMEIFINQGERVLSLRYFLHQENRTCQFHSSHQMELTYSKIES</sequence>
<evidence type="ECO:0000313" key="13">
    <source>
        <dbReference type="Proteomes" id="UP000532121"/>
    </source>
</evidence>
<keyword evidence="5 8" id="KW-0378">Hydrolase</keyword>
<evidence type="ECO:0000256" key="6">
    <source>
        <dbReference type="ARBA" id="ARBA00023295"/>
    </source>
</evidence>
<proteinExistence type="inferred from homology"/>
<dbReference type="InterPro" id="IPR051214">
    <property type="entry name" value="GH32_Enzymes"/>
</dbReference>
<dbReference type="SUPFAM" id="SSF75005">
    <property type="entry name" value="Arabinanase/levansucrase/invertase"/>
    <property type="match status" value="1"/>
</dbReference>
<dbReference type="SMART" id="SM00640">
    <property type="entry name" value="Glyco_32"/>
    <property type="match status" value="1"/>
</dbReference>
<dbReference type="PANTHER" id="PTHR43101:SF1">
    <property type="entry name" value="BETA-FRUCTOSIDASE"/>
    <property type="match status" value="1"/>
</dbReference>
<comment type="catalytic activity">
    <reaction evidence="8">
        <text>Hydrolysis of terminal non-reducing beta-D-fructofuranoside residues in beta-D-fructofuranosides.</text>
        <dbReference type="EC" id="3.2.1.26"/>
    </reaction>
</comment>
<comment type="subcellular location">
    <subcellularLocation>
        <location evidence="9">Cytoplasm</location>
    </subcellularLocation>
</comment>
<comment type="similarity">
    <text evidence="2 8">Belongs to the glycosyl hydrolase 32 family.</text>
</comment>
<dbReference type="GO" id="GO:0005985">
    <property type="term" value="P:sucrose metabolic process"/>
    <property type="evidence" value="ECO:0007669"/>
    <property type="project" value="UniProtKB-UniPathway"/>
</dbReference>
<dbReference type="EMBL" id="JABASA010000002">
    <property type="protein sequence ID" value="NMD48404.1"/>
    <property type="molecule type" value="Genomic_DNA"/>
</dbReference>
<dbReference type="Gene3D" id="2.60.120.560">
    <property type="entry name" value="Exo-inulinase, domain 1"/>
    <property type="match status" value="1"/>
</dbReference>
<comment type="caution">
    <text evidence="12">The sequence shown here is derived from an EMBL/GenBank/DDBJ whole genome shotgun (WGS) entry which is preliminary data.</text>
</comment>
<feature type="domain" description="Glycosyl hydrolase family 32 N-terminal" evidence="10">
    <location>
        <begin position="10"/>
        <end position="308"/>
    </location>
</feature>
<evidence type="ECO:0000256" key="3">
    <source>
        <dbReference type="ARBA" id="ARBA00012758"/>
    </source>
</evidence>
<evidence type="ECO:0000256" key="1">
    <source>
        <dbReference type="ARBA" id="ARBA00004914"/>
    </source>
</evidence>
<evidence type="ECO:0000256" key="5">
    <source>
        <dbReference type="ARBA" id="ARBA00022801"/>
    </source>
</evidence>
<evidence type="ECO:0000256" key="2">
    <source>
        <dbReference type="ARBA" id="ARBA00009902"/>
    </source>
</evidence>
<dbReference type="GO" id="GO:0004564">
    <property type="term" value="F:beta-fructofuranosidase activity"/>
    <property type="evidence" value="ECO:0007669"/>
    <property type="project" value="UniProtKB-EC"/>
</dbReference>
<evidence type="ECO:0000313" key="12">
    <source>
        <dbReference type="EMBL" id="NMD48404.1"/>
    </source>
</evidence>
<dbReference type="Pfam" id="PF08244">
    <property type="entry name" value="Glyco_hydro_32C"/>
    <property type="match status" value="1"/>
</dbReference>
<dbReference type="Proteomes" id="UP000532121">
    <property type="component" value="Unassembled WGS sequence"/>
</dbReference>
<dbReference type="RefSeq" id="WP_193522944.1">
    <property type="nucleotide sequence ID" value="NZ_JABASA010000002.1"/>
</dbReference>
<dbReference type="PANTHER" id="PTHR43101">
    <property type="entry name" value="BETA-FRUCTOSIDASE"/>
    <property type="match status" value="1"/>
</dbReference>
<dbReference type="InterPro" id="IPR006232">
    <property type="entry name" value="Suc6P_hydrolase"/>
</dbReference>
<dbReference type="UniPathway" id="UPA00238"/>